<sequence length="70" mass="7514">MFCSLPYELVPWLQTPIDSPAGGDGGVTGNQQSGLDLGAGWDAVYSFAKGSQFWLGRVGLRSQFQSPLNH</sequence>
<reference evidence="1 2" key="1">
    <citation type="journal article" date="2020" name="Microb. Ecol.">
        <title>Ecogenomics of the Marine Benthic Filamentous Cyanobacterium Adonisia.</title>
        <authorList>
            <person name="Walter J.M."/>
            <person name="Coutinho F.H."/>
            <person name="Leomil L."/>
            <person name="Hargreaves P.I."/>
            <person name="Campeao M.E."/>
            <person name="Vieira V.V."/>
            <person name="Silva B.S."/>
            <person name="Fistarol G.O."/>
            <person name="Salomon P.S."/>
            <person name="Sawabe T."/>
            <person name="Mino S."/>
            <person name="Hosokawa M."/>
            <person name="Miyashita H."/>
            <person name="Maruyama F."/>
            <person name="van Verk M.C."/>
            <person name="Dutilh B.E."/>
            <person name="Thompson C.C."/>
            <person name="Thompson F.L."/>
        </authorList>
    </citation>
    <scope>NUCLEOTIDE SEQUENCE [LARGE SCALE GENOMIC DNA]</scope>
    <source>
        <strain evidence="1 2">CCMR0081</strain>
    </source>
</reference>
<gene>
    <name evidence="1" type="ORF">DXZ20_01060</name>
</gene>
<evidence type="ECO:0000313" key="2">
    <source>
        <dbReference type="Proteomes" id="UP000481033"/>
    </source>
</evidence>
<dbReference type="AlphaFoldDB" id="A0A6M0REI1"/>
<protein>
    <submittedName>
        <fullName evidence="1">Uncharacterized protein</fullName>
    </submittedName>
</protein>
<proteinExistence type="predicted"/>
<comment type="caution">
    <text evidence="1">The sequence shown here is derived from an EMBL/GenBank/DDBJ whole genome shotgun (WGS) entry which is preliminary data.</text>
</comment>
<organism evidence="1 2">
    <name type="scientific">Adonisia turfae CCMR0081</name>
    <dbReference type="NCBI Taxonomy" id="2292702"/>
    <lineage>
        <taxon>Bacteria</taxon>
        <taxon>Bacillati</taxon>
        <taxon>Cyanobacteriota</taxon>
        <taxon>Adonisia</taxon>
        <taxon>Adonisia turfae</taxon>
    </lineage>
</organism>
<dbReference type="EMBL" id="QXHD01000003">
    <property type="protein sequence ID" value="NEZ54310.1"/>
    <property type="molecule type" value="Genomic_DNA"/>
</dbReference>
<evidence type="ECO:0000313" key="1">
    <source>
        <dbReference type="EMBL" id="NEZ54310.1"/>
    </source>
</evidence>
<keyword evidence="2" id="KW-1185">Reference proteome</keyword>
<accession>A0A6M0REI1</accession>
<name>A0A6M0REI1_9CYAN</name>
<dbReference type="RefSeq" id="WP_163695831.1">
    <property type="nucleotide sequence ID" value="NZ_QXHD01000003.1"/>
</dbReference>
<dbReference type="Proteomes" id="UP000481033">
    <property type="component" value="Unassembled WGS sequence"/>
</dbReference>